<evidence type="ECO:0000256" key="1">
    <source>
        <dbReference type="SAM" id="SignalP"/>
    </source>
</evidence>
<reference evidence="3" key="2">
    <citation type="journal article" date="2021" name="PeerJ">
        <title>Extensive microbial diversity within the chicken gut microbiome revealed by metagenomics and culture.</title>
        <authorList>
            <person name="Gilroy R."/>
            <person name="Ravi A."/>
            <person name="Getino M."/>
            <person name="Pursley I."/>
            <person name="Horton D.L."/>
            <person name="Alikhan N.F."/>
            <person name="Baker D."/>
            <person name="Gharbi K."/>
            <person name="Hall N."/>
            <person name="Watson M."/>
            <person name="Adriaenssens E.M."/>
            <person name="Foster-Nyarko E."/>
            <person name="Jarju S."/>
            <person name="Secka A."/>
            <person name="Antonio M."/>
            <person name="Oren A."/>
            <person name="Chaudhuri R.R."/>
            <person name="La Ragione R."/>
            <person name="Hildebrand F."/>
            <person name="Pallen M.J."/>
        </authorList>
    </citation>
    <scope>NUCLEOTIDE SEQUENCE</scope>
    <source>
        <strain evidence="3">F1-3629</strain>
    </source>
</reference>
<dbReference type="EMBL" id="JADIMJ010000125">
    <property type="protein sequence ID" value="MBO8454693.1"/>
    <property type="molecule type" value="Genomic_DNA"/>
</dbReference>
<evidence type="ECO:0000259" key="2">
    <source>
        <dbReference type="Pfam" id="PF11396"/>
    </source>
</evidence>
<keyword evidence="1" id="KW-0732">Signal</keyword>
<dbReference type="SUPFAM" id="SSF160574">
    <property type="entry name" value="BT0923-like"/>
    <property type="match status" value="1"/>
</dbReference>
<gene>
    <name evidence="3" type="ORF">IAC07_08245</name>
</gene>
<protein>
    <submittedName>
        <fullName evidence="3">PepSY-like domain-containing protein</fullName>
    </submittedName>
</protein>
<feature type="signal peptide" evidence="1">
    <location>
        <begin position="1"/>
        <end position="20"/>
    </location>
</feature>
<feature type="domain" description="Putative beta-lactamase-inhibitor-like PepSY-like" evidence="2">
    <location>
        <begin position="61"/>
        <end position="141"/>
    </location>
</feature>
<proteinExistence type="predicted"/>
<dbReference type="AlphaFoldDB" id="A0A940DP31"/>
<evidence type="ECO:0000313" key="3">
    <source>
        <dbReference type="EMBL" id="MBO8454693.1"/>
    </source>
</evidence>
<dbReference type="Proteomes" id="UP000771749">
    <property type="component" value="Unassembled WGS sequence"/>
</dbReference>
<reference evidence="3" key="1">
    <citation type="submission" date="2020-10" db="EMBL/GenBank/DDBJ databases">
        <authorList>
            <person name="Gilroy R."/>
        </authorList>
    </citation>
    <scope>NUCLEOTIDE SEQUENCE</scope>
    <source>
        <strain evidence="3">F1-3629</strain>
    </source>
</reference>
<accession>A0A940DP31</accession>
<organism evidence="3 4">
    <name type="scientific">Candidatus Cryptobacteroides gallistercoris</name>
    <dbReference type="NCBI Taxonomy" id="2840765"/>
    <lineage>
        <taxon>Bacteria</taxon>
        <taxon>Pseudomonadati</taxon>
        <taxon>Bacteroidota</taxon>
        <taxon>Bacteroidia</taxon>
        <taxon>Bacteroidales</taxon>
        <taxon>Candidatus Cryptobacteroides</taxon>
    </lineage>
</organism>
<sequence>MKKLLLSVLSVLLSAGAAYADSEKAVDFDRIPDKAKAFLQEHFPSGRVSYAKQETDFPELTYEVMMTDGLYVEFDRHGEWMEIECRYGTLPVSLVPEVIFRYAETHCPGQEFRKISRTKKFYEVKFKSGMDLRFDRHFNFIGADD</sequence>
<dbReference type="Pfam" id="PF11396">
    <property type="entry name" value="PepSY_like"/>
    <property type="match status" value="1"/>
</dbReference>
<dbReference type="InterPro" id="IPR021533">
    <property type="entry name" value="PepSY-like"/>
</dbReference>
<dbReference type="Gene3D" id="3.40.1420.30">
    <property type="match status" value="1"/>
</dbReference>
<evidence type="ECO:0000313" key="4">
    <source>
        <dbReference type="Proteomes" id="UP000771749"/>
    </source>
</evidence>
<comment type="caution">
    <text evidence="3">The sequence shown here is derived from an EMBL/GenBank/DDBJ whole genome shotgun (WGS) entry which is preliminary data.</text>
</comment>
<name>A0A940DP31_9BACT</name>
<feature type="chain" id="PRO_5037659051" evidence="1">
    <location>
        <begin position="21"/>
        <end position="145"/>
    </location>
</feature>